<name>A0A9W7AH50_9STRA</name>
<evidence type="ECO:0000256" key="1">
    <source>
        <dbReference type="SAM" id="Phobius"/>
    </source>
</evidence>
<keyword evidence="1" id="KW-0472">Membrane</keyword>
<evidence type="ECO:0000313" key="2">
    <source>
        <dbReference type="EMBL" id="GMH67660.1"/>
    </source>
</evidence>
<feature type="transmembrane region" description="Helical" evidence="1">
    <location>
        <begin position="90"/>
        <end position="113"/>
    </location>
</feature>
<evidence type="ECO:0000313" key="3">
    <source>
        <dbReference type="Proteomes" id="UP001162640"/>
    </source>
</evidence>
<dbReference type="EMBL" id="BLQM01000133">
    <property type="protein sequence ID" value="GMH67660.1"/>
    <property type="molecule type" value="Genomic_DNA"/>
</dbReference>
<keyword evidence="1" id="KW-0812">Transmembrane</keyword>
<feature type="transmembrane region" description="Helical" evidence="1">
    <location>
        <begin position="12"/>
        <end position="34"/>
    </location>
</feature>
<dbReference type="Proteomes" id="UP001162640">
    <property type="component" value="Unassembled WGS sequence"/>
</dbReference>
<gene>
    <name evidence="2" type="ORF">TL16_g04738</name>
</gene>
<protein>
    <submittedName>
        <fullName evidence="2">Uncharacterized protein</fullName>
    </submittedName>
</protein>
<proteinExistence type="predicted"/>
<keyword evidence="1" id="KW-1133">Transmembrane helix</keyword>
<sequence length="171" mass="19014">MGKRSCYAEEDVFWTNGKIFVIGIILFTLIPVYIMGSSLPGYGGSLDTSDYYECVGVENGIATGKTNVIPSCFKDETSVQELMDGECQSWVIPTISTCYIAFLALFYAFVFWVPITDWRNARQEDYQERNGGGRMVRTESEEGMAVELVQGEEGGDNVLGVWKPDLNGKNV</sequence>
<reference evidence="3" key="1">
    <citation type="journal article" date="2023" name="Commun. Biol.">
        <title>Genome analysis of Parmales, the sister group of diatoms, reveals the evolutionary specialization of diatoms from phago-mixotrophs to photoautotrophs.</title>
        <authorList>
            <person name="Ban H."/>
            <person name="Sato S."/>
            <person name="Yoshikawa S."/>
            <person name="Yamada K."/>
            <person name="Nakamura Y."/>
            <person name="Ichinomiya M."/>
            <person name="Sato N."/>
            <person name="Blanc-Mathieu R."/>
            <person name="Endo H."/>
            <person name="Kuwata A."/>
            <person name="Ogata H."/>
        </authorList>
    </citation>
    <scope>NUCLEOTIDE SEQUENCE [LARGE SCALE GENOMIC DNA]</scope>
</reference>
<accession>A0A9W7AH50</accession>
<comment type="caution">
    <text evidence="2">The sequence shown here is derived from an EMBL/GenBank/DDBJ whole genome shotgun (WGS) entry which is preliminary data.</text>
</comment>
<organism evidence="2 3">
    <name type="scientific">Triparma laevis f. inornata</name>
    <dbReference type="NCBI Taxonomy" id="1714386"/>
    <lineage>
        <taxon>Eukaryota</taxon>
        <taxon>Sar</taxon>
        <taxon>Stramenopiles</taxon>
        <taxon>Ochrophyta</taxon>
        <taxon>Bolidophyceae</taxon>
        <taxon>Parmales</taxon>
        <taxon>Triparmaceae</taxon>
        <taxon>Triparma</taxon>
    </lineage>
</organism>
<dbReference type="AlphaFoldDB" id="A0A9W7AH50"/>